<dbReference type="InterPro" id="IPR008427">
    <property type="entry name" value="Extracellular_membr_CFEM_dom"/>
</dbReference>
<evidence type="ECO:0000256" key="1">
    <source>
        <dbReference type="ARBA" id="ARBA00004141"/>
    </source>
</evidence>
<dbReference type="EMBL" id="KQ964276">
    <property type="protein sequence ID" value="KXJ85681.1"/>
    <property type="molecule type" value="Genomic_DNA"/>
</dbReference>
<evidence type="ECO:0000256" key="4">
    <source>
        <dbReference type="ARBA" id="ARBA00010031"/>
    </source>
</evidence>
<evidence type="ECO:0000256" key="2">
    <source>
        <dbReference type="ARBA" id="ARBA00004589"/>
    </source>
</evidence>
<feature type="domain" description="CFEM" evidence="15">
    <location>
        <begin position="19"/>
        <end position="74"/>
    </location>
</feature>
<keyword evidence="11" id="KW-1015">Disulfide bond</keyword>
<dbReference type="InParanoid" id="A0A136IL32"/>
<name>A0A136IL32_9PEZI</name>
<evidence type="ECO:0000256" key="3">
    <source>
        <dbReference type="ARBA" id="ARBA00004613"/>
    </source>
</evidence>
<dbReference type="Pfam" id="PF05730">
    <property type="entry name" value="CFEM"/>
    <property type="match status" value="1"/>
</dbReference>
<evidence type="ECO:0000256" key="8">
    <source>
        <dbReference type="ARBA" id="ARBA00022729"/>
    </source>
</evidence>
<dbReference type="GO" id="GO:0098552">
    <property type="term" value="C:side of membrane"/>
    <property type="evidence" value="ECO:0007669"/>
    <property type="project" value="UniProtKB-KW"/>
</dbReference>
<keyword evidence="8" id="KW-0732">Signal</keyword>
<keyword evidence="10 14" id="KW-0472">Membrane</keyword>
<feature type="non-terminal residue" evidence="17">
    <location>
        <position position="1"/>
    </location>
</feature>
<evidence type="ECO:0000256" key="13">
    <source>
        <dbReference type="ARBA" id="ARBA00038359"/>
    </source>
</evidence>
<dbReference type="PANTHER" id="PTHR33048:SF143">
    <property type="entry name" value="EXTRACELLULAR MEMBRANE PROTEIN CFEM DOMAIN-CONTAINING PROTEIN-RELATED"/>
    <property type="match status" value="1"/>
</dbReference>
<evidence type="ECO:0000259" key="15">
    <source>
        <dbReference type="Pfam" id="PF05730"/>
    </source>
</evidence>
<keyword evidence="9 14" id="KW-1133">Transmembrane helix</keyword>
<evidence type="ECO:0000256" key="5">
    <source>
        <dbReference type="ARBA" id="ARBA00022525"/>
    </source>
</evidence>
<feature type="transmembrane region" description="Helical" evidence="14">
    <location>
        <begin position="245"/>
        <end position="264"/>
    </location>
</feature>
<keyword evidence="5" id="KW-0964">Secreted</keyword>
<evidence type="ECO:0000256" key="11">
    <source>
        <dbReference type="ARBA" id="ARBA00023157"/>
    </source>
</evidence>
<accession>A0A136IL32</accession>
<feature type="transmembrane region" description="Helical" evidence="14">
    <location>
        <begin position="280"/>
        <end position="300"/>
    </location>
</feature>
<sequence>RLRFGYLSRGSQLTAYSQKPCFALAASNSTCSLTDTACHCADKNYDLYIQGCAAQLCGSVEDMFFVKNVTMNICGAPTRDRVIPYTILVSVLMGSAVIFVLIRTVYKQFLTQIGLGFDDWAILGMILVCIPSAALNIKLGQYGMGKDIWTLTPTQITNFAFTFYLTTFLYFAEVAILKLSLLFFYLRIFPDPGFRRLLWATVVISCLFGLAFILAAIFQCTPLNYAWEQVFDLSQAGGRCNDGNALAWANASISIALDLWMLYLPLSQVSTLNLHWKKKIGVAAMVVVGTFVTVISIVRLATLVEFAKSSNITYEFFNVSIWSCVEISVGIMCACMPTLRVILIRIWPKVFGTTRGTNRYPTDQYGRSARNPT</sequence>
<evidence type="ECO:0000256" key="12">
    <source>
        <dbReference type="ARBA" id="ARBA00023288"/>
    </source>
</evidence>
<evidence type="ECO:0000313" key="17">
    <source>
        <dbReference type="EMBL" id="KXJ85681.1"/>
    </source>
</evidence>
<evidence type="ECO:0000256" key="9">
    <source>
        <dbReference type="ARBA" id="ARBA00022989"/>
    </source>
</evidence>
<dbReference type="InterPro" id="IPR049326">
    <property type="entry name" value="Rhodopsin_dom_fungi"/>
</dbReference>
<feature type="transmembrane region" description="Helical" evidence="14">
    <location>
        <begin position="320"/>
        <end position="343"/>
    </location>
</feature>
<reference evidence="18" key="1">
    <citation type="submission" date="2016-02" db="EMBL/GenBank/DDBJ databases">
        <title>Draft genome sequence of Microdochium bolleyi, a fungal endophyte of beachgrass.</title>
        <authorList>
            <consortium name="DOE Joint Genome Institute"/>
            <person name="David A.S."/>
            <person name="May G."/>
            <person name="Haridas S."/>
            <person name="Lim J."/>
            <person name="Wang M."/>
            <person name="Labutti K."/>
            <person name="Lipzen A."/>
            <person name="Barry K."/>
            <person name="Grigoriev I.V."/>
        </authorList>
    </citation>
    <scope>NUCLEOTIDE SEQUENCE [LARGE SCALE GENOMIC DNA]</scope>
    <source>
        <strain evidence="18">J235TASD1</strain>
    </source>
</reference>
<protein>
    <submittedName>
        <fullName evidence="17">Uncharacterized protein</fullName>
    </submittedName>
</protein>
<feature type="transmembrane region" description="Helical" evidence="14">
    <location>
        <begin position="159"/>
        <end position="185"/>
    </location>
</feature>
<comment type="similarity">
    <text evidence="13">Belongs to the SAT4 family.</text>
</comment>
<evidence type="ECO:0000256" key="14">
    <source>
        <dbReference type="SAM" id="Phobius"/>
    </source>
</evidence>
<organism evidence="17 18">
    <name type="scientific">Microdochium bolleyi</name>
    <dbReference type="NCBI Taxonomy" id="196109"/>
    <lineage>
        <taxon>Eukaryota</taxon>
        <taxon>Fungi</taxon>
        <taxon>Dikarya</taxon>
        <taxon>Ascomycota</taxon>
        <taxon>Pezizomycotina</taxon>
        <taxon>Sordariomycetes</taxon>
        <taxon>Xylariomycetidae</taxon>
        <taxon>Xylariales</taxon>
        <taxon>Microdochiaceae</taxon>
        <taxon>Microdochium</taxon>
    </lineage>
</organism>
<dbReference type="Pfam" id="PF20684">
    <property type="entry name" value="Fung_rhodopsin"/>
    <property type="match status" value="1"/>
</dbReference>
<dbReference type="Proteomes" id="UP000070501">
    <property type="component" value="Unassembled WGS sequence"/>
</dbReference>
<keyword evidence="6" id="KW-0325">Glycoprotein</keyword>
<feature type="transmembrane region" description="Helical" evidence="14">
    <location>
        <begin position="197"/>
        <end position="225"/>
    </location>
</feature>
<comment type="similarity">
    <text evidence="4">Belongs to the RBT5 family.</text>
</comment>
<evidence type="ECO:0000256" key="10">
    <source>
        <dbReference type="ARBA" id="ARBA00023136"/>
    </source>
</evidence>
<proteinExistence type="inferred from homology"/>
<dbReference type="GO" id="GO:0005576">
    <property type="term" value="C:extracellular region"/>
    <property type="evidence" value="ECO:0007669"/>
    <property type="project" value="UniProtKB-SubCell"/>
</dbReference>
<feature type="non-terminal residue" evidence="17">
    <location>
        <position position="373"/>
    </location>
</feature>
<evidence type="ECO:0000256" key="6">
    <source>
        <dbReference type="ARBA" id="ARBA00022622"/>
    </source>
</evidence>
<evidence type="ECO:0000259" key="16">
    <source>
        <dbReference type="Pfam" id="PF20684"/>
    </source>
</evidence>
<keyword evidence="7 14" id="KW-0812">Transmembrane</keyword>
<feature type="transmembrane region" description="Helical" evidence="14">
    <location>
        <begin position="117"/>
        <end position="139"/>
    </location>
</feature>
<gene>
    <name evidence="17" type="ORF">Micbo1qcDRAFT_106190</name>
</gene>
<evidence type="ECO:0000313" key="18">
    <source>
        <dbReference type="Proteomes" id="UP000070501"/>
    </source>
</evidence>
<keyword evidence="18" id="KW-1185">Reference proteome</keyword>
<dbReference type="InterPro" id="IPR052337">
    <property type="entry name" value="SAT4-like"/>
</dbReference>
<keyword evidence="12" id="KW-0449">Lipoprotein</keyword>
<feature type="transmembrane region" description="Helical" evidence="14">
    <location>
        <begin position="82"/>
        <end position="105"/>
    </location>
</feature>
<evidence type="ECO:0000256" key="7">
    <source>
        <dbReference type="ARBA" id="ARBA00022692"/>
    </source>
</evidence>
<keyword evidence="6" id="KW-0336">GPI-anchor</keyword>
<dbReference type="OrthoDB" id="2496787at2759"/>
<dbReference type="PANTHER" id="PTHR33048">
    <property type="entry name" value="PTH11-LIKE INTEGRAL MEMBRANE PROTEIN (AFU_ORTHOLOGUE AFUA_5G11245)"/>
    <property type="match status" value="1"/>
</dbReference>
<comment type="subcellular location">
    <subcellularLocation>
        <location evidence="2">Membrane</location>
        <topology evidence="2">Lipid-anchor</topology>
        <topology evidence="2">GPI-anchor</topology>
    </subcellularLocation>
    <subcellularLocation>
        <location evidence="1">Membrane</location>
        <topology evidence="1">Multi-pass membrane protein</topology>
    </subcellularLocation>
    <subcellularLocation>
        <location evidence="3">Secreted</location>
    </subcellularLocation>
</comment>
<dbReference type="AlphaFoldDB" id="A0A136IL32"/>
<feature type="domain" description="Rhodopsin" evidence="16">
    <location>
        <begin position="103"/>
        <end position="343"/>
    </location>
</feature>